<dbReference type="AlphaFoldDB" id="X1BNF4"/>
<gene>
    <name evidence="1" type="ORF">S01H4_35948</name>
</gene>
<sequence>EEIVLNQVNRLIREPVSDEELYRAKKKLITGICMREHVNRSRAVYIHIRIIRNRPIESTENRIRNIESVSKEDIMALARKLFSSDKYAILTLY</sequence>
<evidence type="ECO:0008006" key="2">
    <source>
        <dbReference type="Google" id="ProtNLM"/>
    </source>
</evidence>
<accession>X1BNF4</accession>
<dbReference type="EMBL" id="BART01019168">
    <property type="protein sequence ID" value="GAG82732.1"/>
    <property type="molecule type" value="Genomic_DNA"/>
</dbReference>
<reference evidence="1" key="1">
    <citation type="journal article" date="2014" name="Front. Microbiol.">
        <title>High frequency of phylogenetically diverse reductive dehalogenase-homologous genes in deep subseafloor sedimentary metagenomes.</title>
        <authorList>
            <person name="Kawai M."/>
            <person name="Futagami T."/>
            <person name="Toyoda A."/>
            <person name="Takaki Y."/>
            <person name="Nishi S."/>
            <person name="Hori S."/>
            <person name="Arai W."/>
            <person name="Tsubouchi T."/>
            <person name="Morono Y."/>
            <person name="Uchiyama I."/>
            <person name="Ito T."/>
            <person name="Fujiyama A."/>
            <person name="Inagaki F."/>
            <person name="Takami H."/>
        </authorList>
    </citation>
    <scope>NUCLEOTIDE SEQUENCE</scope>
    <source>
        <strain evidence="1">Expedition CK06-06</strain>
    </source>
</reference>
<dbReference type="Gene3D" id="3.30.830.10">
    <property type="entry name" value="Metalloenzyme, LuxS/M16 peptidase-like"/>
    <property type="match status" value="1"/>
</dbReference>
<dbReference type="GO" id="GO:0046872">
    <property type="term" value="F:metal ion binding"/>
    <property type="evidence" value="ECO:0007669"/>
    <property type="project" value="InterPro"/>
</dbReference>
<protein>
    <recommendedName>
        <fullName evidence="2">Peptidase M16 C-terminal domain-containing protein</fullName>
    </recommendedName>
</protein>
<evidence type="ECO:0000313" key="1">
    <source>
        <dbReference type="EMBL" id="GAG82732.1"/>
    </source>
</evidence>
<name>X1BNF4_9ZZZZ</name>
<proteinExistence type="predicted"/>
<comment type="caution">
    <text evidence="1">The sequence shown here is derived from an EMBL/GenBank/DDBJ whole genome shotgun (WGS) entry which is preliminary data.</text>
</comment>
<dbReference type="InterPro" id="IPR011249">
    <property type="entry name" value="Metalloenz_LuxS/M16"/>
</dbReference>
<feature type="non-terminal residue" evidence="1">
    <location>
        <position position="1"/>
    </location>
</feature>
<organism evidence="1">
    <name type="scientific">marine sediment metagenome</name>
    <dbReference type="NCBI Taxonomy" id="412755"/>
    <lineage>
        <taxon>unclassified sequences</taxon>
        <taxon>metagenomes</taxon>
        <taxon>ecological metagenomes</taxon>
    </lineage>
</organism>
<dbReference type="SUPFAM" id="SSF63411">
    <property type="entry name" value="LuxS/MPP-like metallohydrolase"/>
    <property type="match status" value="1"/>
</dbReference>